<sequence length="149" mass="15811">MFRGKTPDLTKTDTLIGEGTIIEGNLKSQASMHIEGHVIGDILCDGDLTIGEQAVVKSNIEARHITIAGHVEGDVRARGKLSITTSGRLFGNVTCATFTIEEGGTFTGHSTMPAAGDDARKNNSQPEEAEHPSRKKQKRNSNQAGANAV</sequence>
<accession>A0A916QDQ3</accession>
<feature type="compositionally biased region" description="Polar residues" evidence="2">
    <location>
        <begin position="140"/>
        <end position="149"/>
    </location>
</feature>
<dbReference type="InterPro" id="IPR007607">
    <property type="entry name" value="BacA/B"/>
</dbReference>
<gene>
    <name evidence="3" type="ORF">PRECH8_03850</name>
</gene>
<dbReference type="PANTHER" id="PTHR35024:SF4">
    <property type="entry name" value="POLYMER-FORMING CYTOSKELETAL PROTEIN"/>
    <property type="match status" value="1"/>
</dbReference>
<dbReference type="Pfam" id="PF04519">
    <property type="entry name" value="Bactofilin"/>
    <property type="match status" value="1"/>
</dbReference>
<comment type="similarity">
    <text evidence="1">Belongs to the bactofilin family.</text>
</comment>
<reference evidence="3" key="1">
    <citation type="submission" date="2020-08" db="EMBL/GenBank/DDBJ databases">
        <authorList>
            <person name="Uke A."/>
            <person name="Chhe C."/>
            <person name="Baramee S."/>
            <person name="Kosugi A."/>
        </authorList>
    </citation>
    <scope>NUCLEOTIDE SEQUENCE</scope>
    <source>
        <strain evidence="3">DA-C8</strain>
    </source>
</reference>
<proteinExistence type="inferred from homology"/>
<reference evidence="3" key="2">
    <citation type="journal article" date="2021" name="Data Brief">
        <title>Draft genome sequence data of the facultative, thermophilic, xylanolytic bacterium Paenibacillus sp. strain DA-C8.</title>
        <authorList>
            <person name="Chhe C."/>
            <person name="Uke A."/>
            <person name="Baramee S."/>
            <person name="Ungkulpasvich U."/>
            <person name="Tachaapaikoon C."/>
            <person name="Pason P."/>
            <person name="Waeonukul R."/>
            <person name="Ratanakhanokchai K."/>
            <person name="Kosugi A."/>
        </authorList>
    </citation>
    <scope>NUCLEOTIDE SEQUENCE</scope>
    <source>
        <strain evidence="3">DA-C8</strain>
    </source>
</reference>
<feature type="region of interest" description="Disordered" evidence="2">
    <location>
        <begin position="102"/>
        <end position="149"/>
    </location>
</feature>
<dbReference type="EMBL" id="BMAQ01000003">
    <property type="protein sequence ID" value="GFR37089.1"/>
    <property type="molecule type" value="Genomic_DNA"/>
</dbReference>
<comment type="caution">
    <text evidence="3">The sequence shown here is derived from an EMBL/GenBank/DDBJ whole genome shotgun (WGS) entry which is preliminary data.</text>
</comment>
<dbReference type="PANTHER" id="PTHR35024">
    <property type="entry name" value="HYPOTHETICAL CYTOSOLIC PROTEIN"/>
    <property type="match status" value="1"/>
</dbReference>
<dbReference type="Proteomes" id="UP000654993">
    <property type="component" value="Unassembled WGS sequence"/>
</dbReference>
<name>A0A916QDQ3_9BACL</name>
<organism evidence="3 4">
    <name type="scientific">Insulibacter thermoxylanivorax</name>
    <dbReference type="NCBI Taxonomy" id="2749268"/>
    <lineage>
        <taxon>Bacteria</taxon>
        <taxon>Bacillati</taxon>
        <taxon>Bacillota</taxon>
        <taxon>Bacilli</taxon>
        <taxon>Bacillales</taxon>
        <taxon>Paenibacillaceae</taxon>
        <taxon>Insulibacter</taxon>
    </lineage>
</organism>
<evidence type="ECO:0000313" key="4">
    <source>
        <dbReference type="Proteomes" id="UP000654993"/>
    </source>
</evidence>
<evidence type="ECO:0000256" key="1">
    <source>
        <dbReference type="ARBA" id="ARBA00044755"/>
    </source>
</evidence>
<dbReference type="RefSeq" id="WP_200965386.1">
    <property type="nucleotide sequence ID" value="NZ_BMAQ01000003.1"/>
</dbReference>
<evidence type="ECO:0000313" key="3">
    <source>
        <dbReference type="EMBL" id="GFR37089.1"/>
    </source>
</evidence>
<evidence type="ECO:0008006" key="5">
    <source>
        <dbReference type="Google" id="ProtNLM"/>
    </source>
</evidence>
<keyword evidence="4" id="KW-1185">Reference proteome</keyword>
<evidence type="ECO:0000256" key="2">
    <source>
        <dbReference type="SAM" id="MobiDB-lite"/>
    </source>
</evidence>
<dbReference type="AlphaFoldDB" id="A0A916QDQ3"/>
<protein>
    <recommendedName>
        <fullName evidence="5">Protein CcmA, bactofilin family</fullName>
    </recommendedName>
</protein>